<dbReference type="InterPro" id="IPR009057">
    <property type="entry name" value="Homeodomain-like_sf"/>
</dbReference>
<dbReference type="GeneID" id="7448550"/>
<dbReference type="SUPFAM" id="SSF46689">
    <property type="entry name" value="Homeodomain-like"/>
    <property type="match status" value="1"/>
</dbReference>
<evidence type="ECO:0000313" key="3">
    <source>
        <dbReference type="Proteomes" id="UP000001449"/>
    </source>
</evidence>
<dbReference type="InterPro" id="IPR039467">
    <property type="entry name" value="TFIIIB_B''_Myb"/>
</dbReference>
<sequence length="155" mass="17494">MTVIEQTTTTTTADEAEVNEEVDAGPQVEVVNGQIVVAQSSLLPNPETRTSTELIDKEFGDAVEDEASSQLGAIQARYDSYVTNPRQRPQRWGVNETKSFYRALRQCGTDFQMMQMFMVGRSRAQLKSKFKMESRRNPRLVDMALDPKSRVKLGE</sequence>
<dbReference type="PANTHER" id="PTHR22929">
    <property type="entry name" value="RNA POLYMERASE III TRANSCRIPTION INITIATION FACTOR B"/>
    <property type="match status" value="1"/>
</dbReference>
<dbReference type="PANTHER" id="PTHR22929:SF0">
    <property type="entry name" value="TRANSCRIPTION FACTOR TFIIIB COMPONENT B'' HOMOLOG"/>
    <property type="match status" value="1"/>
</dbReference>
<name>B8CEW4_THAPS</name>
<dbReference type="PaxDb" id="35128-Thaps264718"/>
<dbReference type="STRING" id="35128.B8CEW4"/>
<keyword evidence="3" id="KW-1185">Reference proteome</keyword>
<dbReference type="InterPro" id="IPR001005">
    <property type="entry name" value="SANT/Myb"/>
</dbReference>
<dbReference type="KEGG" id="tps:THAPSDRAFT_264718"/>
<feature type="domain" description="Myb-like" evidence="1">
    <location>
        <begin position="88"/>
        <end position="136"/>
    </location>
</feature>
<reference evidence="2 3" key="2">
    <citation type="journal article" date="2008" name="Nature">
        <title>The Phaeodactylum genome reveals the evolutionary history of diatom genomes.</title>
        <authorList>
            <person name="Bowler C."/>
            <person name="Allen A.E."/>
            <person name="Badger J.H."/>
            <person name="Grimwood J."/>
            <person name="Jabbari K."/>
            <person name="Kuo A."/>
            <person name="Maheswari U."/>
            <person name="Martens C."/>
            <person name="Maumus F."/>
            <person name="Otillar R.P."/>
            <person name="Rayko E."/>
            <person name="Salamov A."/>
            <person name="Vandepoele K."/>
            <person name="Beszteri B."/>
            <person name="Gruber A."/>
            <person name="Heijde M."/>
            <person name="Katinka M."/>
            <person name="Mock T."/>
            <person name="Valentin K."/>
            <person name="Verret F."/>
            <person name="Berges J.A."/>
            <person name="Brownlee C."/>
            <person name="Cadoret J.P."/>
            <person name="Chiovitti A."/>
            <person name="Choi C.J."/>
            <person name="Coesel S."/>
            <person name="De Martino A."/>
            <person name="Detter J.C."/>
            <person name="Durkin C."/>
            <person name="Falciatore A."/>
            <person name="Fournet J."/>
            <person name="Haruta M."/>
            <person name="Huysman M.J."/>
            <person name="Jenkins B.D."/>
            <person name="Jiroutova K."/>
            <person name="Jorgensen R.E."/>
            <person name="Joubert Y."/>
            <person name="Kaplan A."/>
            <person name="Kroger N."/>
            <person name="Kroth P.G."/>
            <person name="La Roche J."/>
            <person name="Lindquist E."/>
            <person name="Lommer M."/>
            <person name="Martin-Jezequel V."/>
            <person name="Lopez P.J."/>
            <person name="Lucas S."/>
            <person name="Mangogna M."/>
            <person name="McGinnis K."/>
            <person name="Medlin L.K."/>
            <person name="Montsant A."/>
            <person name="Oudot-Le Secq M.P."/>
            <person name="Napoli C."/>
            <person name="Obornik M."/>
            <person name="Parker M.S."/>
            <person name="Petit J.L."/>
            <person name="Porcel B.M."/>
            <person name="Poulsen N."/>
            <person name="Robison M."/>
            <person name="Rychlewski L."/>
            <person name="Rynearson T.A."/>
            <person name="Schmutz J."/>
            <person name="Shapiro H."/>
            <person name="Siaut M."/>
            <person name="Stanley M."/>
            <person name="Sussman M.R."/>
            <person name="Taylor A.R."/>
            <person name="Vardi A."/>
            <person name="von Dassow P."/>
            <person name="Vyverman W."/>
            <person name="Willis A."/>
            <person name="Wyrwicz L.S."/>
            <person name="Rokhsar D.S."/>
            <person name="Weissenbach J."/>
            <person name="Armbrust E.V."/>
            <person name="Green B.R."/>
            <person name="Van de Peer Y."/>
            <person name="Grigoriev I.V."/>
        </authorList>
    </citation>
    <scope>NUCLEOTIDE SEQUENCE [LARGE SCALE GENOMIC DNA]</scope>
    <source>
        <strain evidence="2 3">CCMP1335</strain>
    </source>
</reference>
<dbReference type="HOGENOM" id="CLU_1699111_0_0_1"/>
<dbReference type="InParanoid" id="B8CEW4"/>
<dbReference type="AlphaFoldDB" id="B8CEW4"/>
<proteinExistence type="predicted"/>
<evidence type="ECO:0000313" key="2">
    <source>
        <dbReference type="EMBL" id="EED87973.1"/>
    </source>
</evidence>
<protein>
    <submittedName>
        <fullName evidence="2">MYB DNA binding protein/ transcription factor-like protein</fullName>
    </submittedName>
</protein>
<gene>
    <name evidence="2" type="primary">MYB27</name>
    <name evidence="2" type="ORF">THAPSDRAFT_264718</name>
</gene>
<organism evidence="2 3">
    <name type="scientific">Thalassiosira pseudonana</name>
    <name type="common">Marine diatom</name>
    <name type="synonym">Cyclotella nana</name>
    <dbReference type="NCBI Taxonomy" id="35128"/>
    <lineage>
        <taxon>Eukaryota</taxon>
        <taxon>Sar</taxon>
        <taxon>Stramenopiles</taxon>
        <taxon>Ochrophyta</taxon>
        <taxon>Bacillariophyta</taxon>
        <taxon>Coscinodiscophyceae</taxon>
        <taxon>Thalassiosirophycidae</taxon>
        <taxon>Thalassiosirales</taxon>
        <taxon>Thalassiosiraceae</taxon>
        <taxon>Thalassiosira</taxon>
    </lineage>
</organism>
<dbReference type="Proteomes" id="UP000001449">
    <property type="component" value="Chromosome 20"/>
</dbReference>
<dbReference type="RefSeq" id="XP_002294613.1">
    <property type="nucleotide sequence ID" value="XM_002294577.1"/>
</dbReference>
<dbReference type="EMBL" id="CM000652">
    <property type="protein sequence ID" value="EED87973.1"/>
    <property type="molecule type" value="Genomic_DNA"/>
</dbReference>
<reference evidence="2 3" key="1">
    <citation type="journal article" date="2004" name="Science">
        <title>The genome of the diatom Thalassiosira pseudonana: ecology, evolution, and metabolism.</title>
        <authorList>
            <person name="Armbrust E.V."/>
            <person name="Berges J.A."/>
            <person name="Bowler C."/>
            <person name="Green B.R."/>
            <person name="Martinez D."/>
            <person name="Putnam N.H."/>
            <person name="Zhou S."/>
            <person name="Allen A.E."/>
            <person name="Apt K.E."/>
            <person name="Bechner M."/>
            <person name="Brzezinski M.A."/>
            <person name="Chaal B.K."/>
            <person name="Chiovitti A."/>
            <person name="Davis A.K."/>
            <person name="Demarest M.S."/>
            <person name="Detter J.C."/>
            <person name="Glavina T."/>
            <person name="Goodstein D."/>
            <person name="Hadi M.Z."/>
            <person name="Hellsten U."/>
            <person name="Hildebrand M."/>
            <person name="Jenkins B.D."/>
            <person name="Jurka J."/>
            <person name="Kapitonov V.V."/>
            <person name="Kroger N."/>
            <person name="Lau W.W."/>
            <person name="Lane T.W."/>
            <person name="Larimer F.W."/>
            <person name="Lippmeier J.C."/>
            <person name="Lucas S."/>
            <person name="Medina M."/>
            <person name="Montsant A."/>
            <person name="Obornik M."/>
            <person name="Parker M.S."/>
            <person name="Palenik B."/>
            <person name="Pazour G.J."/>
            <person name="Richardson P.M."/>
            <person name="Rynearson T.A."/>
            <person name="Saito M.A."/>
            <person name="Schwartz D.C."/>
            <person name="Thamatrakoln K."/>
            <person name="Valentin K."/>
            <person name="Vardi A."/>
            <person name="Wilkerson F.P."/>
            <person name="Rokhsar D.S."/>
        </authorList>
    </citation>
    <scope>NUCLEOTIDE SEQUENCE [LARGE SCALE GENOMIC DNA]</scope>
    <source>
        <strain evidence="2 3">CCMP1335</strain>
    </source>
</reference>
<dbReference type="Pfam" id="PF15963">
    <property type="entry name" value="Myb_DNA-bind_7"/>
    <property type="match status" value="1"/>
</dbReference>
<evidence type="ECO:0000259" key="1">
    <source>
        <dbReference type="SMART" id="SM00717"/>
    </source>
</evidence>
<dbReference type="SMART" id="SM00717">
    <property type="entry name" value="SANT"/>
    <property type="match status" value="1"/>
</dbReference>
<dbReference type="eggNOG" id="KOG2009">
    <property type="taxonomic scope" value="Eukaryota"/>
</dbReference>
<accession>B8CEW4</accession>